<feature type="region of interest" description="Disordered" evidence="6">
    <location>
        <begin position="711"/>
        <end position="732"/>
    </location>
</feature>
<dbReference type="Gene3D" id="2.30.30.40">
    <property type="entry name" value="SH3 Domains"/>
    <property type="match status" value="1"/>
</dbReference>
<comment type="caution">
    <text evidence="9">The sequence shown here is derived from an EMBL/GenBank/DDBJ whole genome shotgun (WGS) entry which is preliminary data.</text>
</comment>
<feature type="domain" description="DH" evidence="7">
    <location>
        <begin position="889"/>
        <end position="1066"/>
    </location>
</feature>
<feature type="compositionally biased region" description="Basic and acidic residues" evidence="6">
    <location>
        <begin position="2028"/>
        <end position="2040"/>
    </location>
</feature>
<dbReference type="Gene3D" id="2.30.29.30">
    <property type="entry name" value="Pleckstrin-homology domain (PH domain)/Phosphotyrosine-binding domain (PTB)"/>
    <property type="match status" value="1"/>
</dbReference>
<dbReference type="EMBL" id="CAJOBC010000322">
    <property type="protein sequence ID" value="CAF3571393.1"/>
    <property type="molecule type" value="Genomic_DNA"/>
</dbReference>
<feature type="domain" description="Ig-like" evidence="8">
    <location>
        <begin position="3502"/>
        <end position="3581"/>
    </location>
</feature>
<feature type="region of interest" description="Disordered" evidence="6">
    <location>
        <begin position="458"/>
        <end position="489"/>
    </location>
</feature>
<feature type="domain" description="Ig-like" evidence="8">
    <location>
        <begin position="2915"/>
        <end position="3004"/>
    </location>
</feature>
<feature type="domain" description="Ig-like" evidence="8">
    <location>
        <begin position="2549"/>
        <end position="2619"/>
    </location>
</feature>
<name>A0A813RZL5_9BILA</name>
<evidence type="ECO:0000256" key="1">
    <source>
        <dbReference type="ARBA" id="ARBA00004496"/>
    </source>
</evidence>
<evidence type="ECO:0000256" key="3">
    <source>
        <dbReference type="ARBA" id="ARBA00022553"/>
    </source>
</evidence>
<protein>
    <recommendedName>
        <fullName evidence="12">Muscle M-line assembly protein unc-89</fullName>
    </recommendedName>
</protein>
<dbReference type="GO" id="GO:0060298">
    <property type="term" value="P:positive regulation of sarcomere organization"/>
    <property type="evidence" value="ECO:0007669"/>
    <property type="project" value="UniProtKB-ARBA"/>
</dbReference>
<feature type="domain" description="Ig-like" evidence="8">
    <location>
        <begin position="2439"/>
        <end position="2525"/>
    </location>
</feature>
<feature type="region of interest" description="Disordered" evidence="6">
    <location>
        <begin position="2157"/>
        <end position="2181"/>
    </location>
</feature>
<dbReference type="InterPro" id="IPR007110">
    <property type="entry name" value="Ig-like_dom"/>
</dbReference>
<evidence type="ECO:0000259" key="8">
    <source>
        <dbReference type="PROSITE" id="PS50835"/>
    </source>
</evidence>
<dbReference type="InterPro" id="IPR013098">
    <property type="entry name" value="Ig_I-set"/>
</dbReference>
<dbReference type="InterPro" id="IPR013783">
    <property type="entry name" value="Ig-like_fold"/>
</dbReference>
<evidence type="ECO:0000256" key="6">
    <source>
        <dbReference type="SAM" id="MobiDB-lite"/>
    </source>
</evidence>
<feature type="domain" description="Ig-like" evidence="8">
    <location>
        <begin position="2737"/>
        <end position="2809"/>
    </location>
</feature>
<dbReference type="InterPro" id="IPR036179">
    <property type="entry name" value="Ig-like_dom_sf"/>
</dbReference>
<evidence type="ECO:0008006" key="12">
    <source>
        <dbReference type="Google" id="ProtNLM"/>
    </source>
</evidence>
<dbReference type="PROSITE" id="PS50010">
    <property type="entry name" value="DH_2"/>
    <property type="match status" value="1"/>
</dbReference>
<feature type="domain" description="Ig-like" evidence="8">
    <location>
        <begin position="247"/>
        <end position="336"/>
    </location>
</feature>
<dbReference type="Proteomes" id="UP000681722">
    <property type="component" value="Unassembled WGS sequence"/>
</dbReference>
<evidence type="ECO:0000256" key="5">
    <source>
        <dbReference type="ARBA" id="ARBA00023319"/>
    </source>
</evidence>
<evidence type="ECO:0000313" key="9">
    <source>
        <dbReference type="EMBL" id="CAF0787404.1"/>
    </source>
</evidence>
<feature type="domain" description="Ig-like" evidence="8">
    <location>
        <begin position="1291"/>
        <end position="1373"/>
    </location>
</feature>
<feature type="domain" description="Ig-like" evidence="8">
    <location>
        <begin position="365"/>
        <end position="453"/>
    </location>
</feature>
<dbReference type="InterPro" id="IPR055251">
    <property type="entry name" value="SOS1_NGEF_PH"/>
</dbReference>
<feature type="domain" description="Ig-like" evidence="8">
    <location>
        <begin position="1535"/>
        <end position="1616"/>
    </location>
</feature>
<dbReference type="PANTHER" id="PTHR35971:SF5">
    <property type="entry name" value="OBSCURIN LIKE CYTOSKELETAL ADAPTOR 1"/>
    <property type="match status" value="1"/>
</dbReference>
<comment type="subcellular location">
    <subcellularLocation>
        <location evidence="1">Cytoplasm</location>
    </subcellularLocation>
</comment>
<keyword evidence="4" id="KW-1015">Disulfide bond</keyword>
<dbReference type="SUPFAM" id="SSF50729">
    <property type="entry name" value="PH domain-like"/>
    <property type="match status" value="1"/>
</dbReference>
<feature type="domain" description="Ig-like" evidence="8">
    <location>
        <begin position="1883"/>
        <end position="1976"/>
    </location>
</feature>
<dbReference type="OrthoDB" id="2570713at2759"/>
<feature type="compositionally biased region" description="Low complexity" evidence="6">
    <location>
        <begin position="126"/>
        <end position="138"/>
    </location>
</feature>
<keyword evidence="5" id="KW-0393">Immunoglobulin domain</keyword>
<dbReference type="Pfam" id="PF00621">
    <property type="entry name" value="RhoGEF"/>
    <property type="match status" value="1"/>
</dbReference>
<keyword evidence="3" id="KW-0597">Phosphoprotein</keyword>
<feature type="domain" description="Ig-like" evidence="8">
    <location>
        <begin position="1436"/>
        <end position="1525"/>
    </location>
</feature>
<dbReference type="Pfam" id="PF07679">
    <property type="entry name" value="I-set"/>
    <property type="match status" value="20"/>
</dbReference>
<feature type="domain" description="Ig-like" evidence="8">
    <location>
        <begin position="1713"/>
        <end position="1798"/>
    </location>
</feature>
<dbReference type="CDD" id="cd00160">
    <property type="entry name" value="RhoGEF"/>
    <property type="match status" value="1"/>
</dbReference>
<proteinExistence type="predicted"/>
<dbReference type="CDD" id="cd00096">
    <property type="entry name" value="Ig"/>
    <property type="match status" value="9"/>
</dbReference>
<feature type="compositionally biased region" description="Basic and acidic residues" evidence="6">
    <location>
        <begin position="5073"/>
        <end position="5130"/>
    </location>
</feature>
<feature type="region of interest" description="Disordered" evidence="6">
    <location>
        <begin position="592"/>
        <end position="637"/>
    </location>
</feature>
<dbReference type="Proteomes" id="UP000663829">
    <property type="component" value="Unassembled WGS sequence"/>
</dbReference>
<feature type="domain" description="Ig-like" evidence="8">
    <location>
        <begin position="13"/>
        <end position="106"/>
    </location>
</feature>
<feature type="domain" description="Ig-like" evidence="8">
    <location>
        <begin position="3019"/>
        <end position="3093"/>
    </location>
</feature>
<accession>A0A813RZL5</accession>
<dbReference type="Pfam" id="PF13927">
    <property type="entry name" value="Ig_3"/>
    <property type="match status" value="3"/>
</dbReference>
<dbReference type="Gene3D" id="2.60.40.10">
    <property type="entry name" value="Immunoglobulins"/>
    <property type="match status" value="31"/>
</dbReference>
<dbReference type="GO" id="GO:0005085">
    <property type="term" value="F:guanyl-nucleotide exchange factor activity"/>
    <property type="evidence" value="ECO:0007669"/>
    <property type="project" value="InterPro"/>
</dbReference>
<evidence type="ECO:0000256" key="2">
    <source>
        <dbReference type="ARBA" id="ARBA00022490"/>
    </source>
</evidence>
<dbReference type="InterPro" id="IPR052385">
    <property type="entry name" value="Obscurin/Obscurin-like_Reg"/>
</dbReference>
<evidence type="ECO:0000259" key="7">
    <source>
        <dbReference type="PROSITE" id="PS50010"/>
    </source>
</evidence>
<feature type="compositionally biased region" description="Polar residues" evidence="6">
    <location>
        <begin position="114"/>
        <end position="125"/>
    </location>
</feature>
<feature type="domain" description="Ig-like" evidence="8">
    <location>
        <begin position="2252"/>
        <end position="2351"/>
    </location>
</feature>
<feature type="region of interest" description="Disordered" evidence="6">
    <location>
        <begin position="1995"/>
        <end position="2102"/>
    </location>
</feature>
<feature type="region of interest" description="Disordered" evidence="6">
    <location>
        <begin position="109"/>
        <end position="151"/>
    </location>
</feature>
<dbReference type="SUPFAM" id="SSF48065">
    <property type="entry name" value="DBL homology domain (DH-domain)"/>
    <property type="match status" value="1"/>
</dbReference>
<dbReference type="SMART" id="SM00409">
    <property type="entry name" value="IG"/>
    <property type="match status" value="35"/>
</dbReference>
<dbReference type="Gene3D" id="1.20.900.10">
    <property type="entry name" value="Dbl homology (DH) domain"/>
    <property type="match status" value="1"/>
</dbReference>
<feature type="non-terminal residue" evidence="9">
    <location>
        <position position="1"/>
    </location>
</feature>
<dbReference type="InterPro" id="IPR035899">
    <property type="entry name" value="DBL_dom_sf"/>
</dbReference>
<sequence>MYYMNDDSLILAPEIVRRLSSFDAREDETVTFTCTIQSENDEPYIIRWYYGDKEIASLDKKYSIDHGEKTGICLLTIYNVTADDEGAYRCIATNKHGSSVTTGFLTVLSRKRSQSPSPTRSPARTLSSSPGRSLSPSKASRERGASPLRYINVPPSKLERVTEELETLITAEHINEQEKENITPKMDQDSASITNQDANDAKLNSSSTPELIALSSDMQNKQESMNVDKSTVIVEANKPIQPVLQKPVIIIQPPSLISVKEGEDVHINSTITGIPEPTIRWLKGGNELREDHRIDMYADRGVHHLEICEAQMSDSDVYEIIAQNSVGRVSAKCKIEVKEDQNKIKRLKVDGLFAYGSRQQTYKAPEFIIKPSNRTIHEGDMFQIFAKVVGIPSPEVVWMKLGRSLKDDGYYKIYDKDGQNYLEIPAVSILDSGEFTCLASNMMGAIYSSFQLHVEAMTEPDSSELEERSSNVSDSEQSGRDSKTNPTNVSMVATELIDKHVRQHRQSRLSAHSGEQSDVEYFLSDFILKEDYCDNGRDVYMSKGDIVEIVDIEKKEKWLVRNKKNLNQVCYVPPELLEVIQDISLPSSPTYEVFDEEQQEAPKQALSKQRSFGKKSGSNLEKRYSQEDKDSSSSSDDIKTMIEETEVYFANSDYQPSAPDGIALVENQFVDVLDSYDPEYFLVRTKPRKDEKPKVESSSFIYSSLDEQNRYRPYDRSKRSSSETTHEYRHSSPCSYYPKISPYTFCHHCPCKNCRLKRSLRSSYRHMSRRSTSTSSYVRGGKQHDYYSSSYSLHDFYDENNPNINDNKFLNEHKECYCENYDTHRVPLPSSTYPIILSPITQRQTSQRENSHERKNHFSLQINRRNTREVYPDDVTSPIANRYDEAIVKRRYVFADIVESERQYVSDLQKIIEIYLYELTRQECPWFIKENKDVLFSNIEDIFAFHKVLFLTDLINSSNNSVELGYTFLRRLEQFQLYTQYVYDRTKSDHLLQTNSDVQQYFDDISRKIGGRTLNELLNGPIQRLEKYKIILQELIKYTIRMKEDATVLQQAYTMITSMMNEARNKESIELIDQLPINSNELGELKRYDAVLIKDDDEVNRLRERFLYLFRNKIVICRRKRAESKLEQRSLAYKNSYNINEITFIQENFPTDDKKFEITFNDSEKVTFHARNVFAKMSLVRSLRENLKSLGFVEEVEMIETTTESDEQNIQRQQYKSVGKKRNVDVLESVDLQSKLSSEQENVIQNLSQKRRANMTTSSEGLVTTSGISDFYSMSEGESSYQTAGEDEFKPKFLKKLNDALATEGDYVVLECLVISTTPVHATWFQNNIPLQDNADCKQIQEDRKFNLIIKEAFVEDGGIYSIKVSNHAGTISCSCKLFVREEMSDERTIREDLVIREGSPPEKRDTTDNEDELRITEMAYDSNIFKVTPTIGRGPIFIHSLMPIISNSGDIVTLKCTITALPMPNATWLKNGVEIHPGGRYSVFNDQNGNYSLIISDAIPNDSGIYEIDVKNPYGVAVSKTSLQILERESVFIPVAVNRVNVQDKDTAKLSLTVKRPDVKVEWIKGEHILSEKDKLNKYKITSEGLQRELIVKNVTKDDQGDYVCQSGKYRVTLHLNVRGPGAEIVRPLENIEVIENNEAIFECQLTLEDAQIEWYHNNQRLTNSDHHIIASRGTTHQLIIPHVNMNDDGEYSIRVDNKNTSTGQLYVKEQPIIFRRPLRPQTVEEGNDIIFECELNKPLKQMLWFKSNTIHLLPSDKYFIESFGLIHRLIIRNVNQYDEGDYMASTGLNTSTAHLSVENLLPIFVVPLMDARANVHEGVKLSCETSAPANVVWYHRDKKILDNNPKYTLSNIHGGILHTLDIDNLDQRDQGEVVCKIREYPTIATSAQLLVEDSDQQFRGQDAVLNCESINSTHFQWFKDGTPLAGLNRNKFVSMSDDKHTTLVVHHFTEQDEGVYTCVTREGQSTSTTLRTLIHRERTPRSEERYGTYMKIDSPRTRTPDLGLTRSSLSPGGHRVSRYVPSISDDDSRYPDRFEETKRTKKITIQETSEQRIPAMKTSSVTFRPSSSPSPSRDYSGRSSGTSPEKERSLPRHFSPSATTYTRQQQLQDFGHYLQHDRRSESPSLSPSPTRKTNMTFANMNVAKLSMPPVYEELDEQQRHRSTVTFSPSRSPRRTPSRESIERKMVMMEIPIRQSPRRDLKHAPYQEESIAEEHVQFLDSEAYEKQTPFFQREEPSGLSTSRVNVTEPLPVHIIQPLVDTKVDQGKPLRLVVETSHPSTEASWFKTNSYTQQSVAKKLDESDKYHMITQGSRHILIIPNVTSKDSGDYVCRIQNLITKAHVQVNDEDLQFTKRLPQSIDVIGGRDIVIECEMNKYDTQALWKKDNEPVKNLSKFVPIFENKKHKLIIKDAAVEDSGLYTVNVNELESTTYLNVTQEPLLILKPLHDQRAKLGDNVIFSCVCSKAPKTIQWYINGYPLPLNVYDKYLTKLIDREIQLIINNISENDIGTVTCCLNNTITTANLTIDDADKSLKFIKLLDDDDTNINVGSPFVLECRINRPNVTSKWYKDGKPISDQDKTMKTISDGCTHVLQVDHAQEQHTGHYRCSIQDKETTCHITVHEPDYRFVQSLPPHVHYSPNEETITLDCAINRSPTLPNRVKWFKNGLEIKPSSKYETIIEHHLLALVIHDLNIDDQALYRCEIGNASTECQLIPTLNDTKDILLQPLQDVDLYEHDTCTLTVKFLPEQIKNIPQIKWYRNGQEIKSRQDKYRFIQHGNENTLVINNCLLNQDNGYYSVRLSSNNKQDLSTCYVNVKDLYINIIKPLESQRCLLHPQVQQQIQFDCETTPTDKSPVWYFNNSKLIQPSNKYEMTDDNRHHILTINNITLSDQGQYHIEFPNSDQKSYATLQILQTPNIQPIEFIQPLDETFLCEEGDDFTLVTKTNKPTVNVSWMKNGYKLIKTPDTQQTDKTGTIHKLIIKKSHKQDDEGTYVCYIDTTNVATQGFVKIIEKELQIIQPLPQQLNLNENDTLTLLCETNRKPKNVRWLKNNSQILDNTTNPNLMLIAADETCTMIINNVTKNDSGSYTCQVEDKQSICDVRVQEAGPQFVDGPQSYLVWKRKEDGSVATISCTLNKSNVPVKWFRENQEIFTSDKYEVVSEGTIQCLLIHDIDKNDSGKYVISLGPIYRSCHLEVIDDKTTMENEEERLMKPLVQIQRQEVMEGDSLTIEVTPDSTRPITIDQLQLMKNNRPIDDYSHISLERDGTRWLVRLIDVDLSNTGLYSIAMDQQRQDLIDLYVKKRPIQRQLIQLPKEEFFVNETITLECNFQKPIKTKSLKPTWFKNGRPIQSTNRHVVTVDNMTNDGPTKYSLTIKNVDYTDEGIYELRTDYLIVETPLIRIVEKPKLPAPNRTVIEGDSLQIDVNIDRADHQNESVQTLLEEITLLKNNRPITTKPQIEKWHENDQLKLELKSLQLDDHGLYEIDIHGERTPVCQLEVKQREPELFILDLDKNTFEEGETIRLACTFPQRPGQFATWLKDGMPIVTPPMDSITKTKRIEILDENNTLTIIIRNATKSDSGIYEVRIGSVIARAPMIHVVPKQQQEIQNIPIQVVRENDTVTLSVEGLQVNVRPSDIQVLKNGKPMNQKPKTTIKHDNDKLRIALQTLALDDSGVYSVKIHDNIHPLAQIQVEKRKPEIQYMRLDQDTFYVGDTVTLDLEFTHEPQQAPTWSKDNVELSEDNRISMKTNGNKVTLIVRDLQLNDAGVYEVQSGPLIVKTPYISVVERPKTVVETVEETTVYTIKPNQPQQPAVSPSDKKVCTVKEGDSVTLKIISTSPISANDVQLLKNGQPTFADNKHLRLEQFGGKDVRLSIIDAQLSDTGDYAAVINNQYQPIITLNVLPVAPFSTQPTSSVLSQQESVVSTTSYSQSPPEEPLKMKLVHEGDTVTFELTPSFDVPLNKIELLHNNNVITHEPTVNLKKDYKTNLITVQLQDIELQDQGIYTAVIQGQPVPLAELIVEPRPVVIQRMEMPRDVFFVNEQLMLEAEFPKAPKDQPQWFKNGQLVKPDNHHVILNENGNKKHSLIINQLKPDDTGSYELRVKGLVIETPLIKVVERPQEQQPIEPQRRSSTVIIEEVIEEYGIRKLNEPTTEATQTVREGDSVKLKVLTTLDVQPNQIRLLRDGLPMEPNTKSSINIDRQSSGTYVVSLLNLRVTDSGRYEYQVDSKATTEKKHLVTLYVEPRPQPKTKLLDLSRDTFHVGEKVQFTIDFDDDTLMNDIQPEWYRNEVFIPFDNIRHRQTFDVKNRKYTFEIHDLQLADAGAYEMRTPNLVVRTPEIKIIPHMTRPSDEQSIKQEEELRRSSVTIDMNKQKEIPLETQPQQQPQQKTPVHIVTEGDVMNLTVEKQANVALKDVQLIKDNVPILKRANIIVNPTSSTTIDITFKPVELNDSGQYSIKIRDRIQPIMTLQVQNKPVRRQTMELPKDTFTAGETLTIECKFDSKPDDQFTWTKDNIPLKQIPDVRIVTKQKDETFTLIIKDLQPNDEGVYSLESKYLILDTPFIHILPKEETVVSFPPTQTETYEEVVETYVIDAQPTQQEPVITENQKPQLQEKPIESPKDVPIHEVNENDTVTLTVDHPEGKDVVVTLLKDGKKLEQNDHIKIKSKSPTTTEIKIIKSKPLSDEGEYSVIINKTVQPLMRLIVHPKPVQHQIMDLPKTDFIESETLTIECTFDRKPDEPFVFLKDNQPLLATDNRITTIIDDNTNTYKIVVKDLKPTDEGVYTLKSEHLILDTPHIHVLPASVEKRPSTTKETIVVEEETEEIIIEPTDEIKIEQEIVQQPQPQEFEQVVEKPVEQKPVEEKPVEEKPVEEKPIEQKPVEQKPIEEKPVEEKVVEEKPEQVVEKPIEEKPVEQKPVEEKPIEQKPVEEKVVEEKPVEEKPVEQKPVEEKPVEEKVVEEKPEQVVKKPVEQKPIEEKPVEEKVVEEKTEQVVEKPVEEKPVEEKVVEEKVVEEKPEQVVEKPVEEKPVEEKPVEQKPVEEKPVEEKVVEEKPEQVVEKPVEEKPVEQKPVEEKVVEEKVVEEKPVEEKPVEQKPVEEKVVEEKVVEEKPVEEKPVEQKPVEEKVVEEKRVEEKVVEEESETVEQSQQEQTIETQTLQLEETPIESPKDVPIHEVNENDTVTLTVDHPEGKDVVVTLLKD</sequence>
<evidence type="ECO:0000313" key="10">
    <source>
        <dbReference type="EMBL" id="CAF3571393.1"/>
    </source>
</evidence>
<gene>
    <name evidence="9" type="ORF">GPM918_LOCUS2812</name>
    <name evidence="10" type="ORF">SRO942_LOCUS2812</name>
</gene>
<dbReference type="SMART" id="SM00325">
    <property type="entry name" value="RhoGEF"/>
    <property type="match status" value="1"/>
</dbReference>
<feature type="region of interest" description="Disordered" evidence="6">
    <location>
        <begin position="5073"/>
        <end position="5168"/>
    </location>
</feature>
<feature type="domain" description="Ig-like" evidence="8">
    <location>
        <begin position="2365"/>
        <end position="2436"/>
    </location>
</feature>
<feature type="domain" description="Ig-like" evidence="8">
    <location>
        <begin position="2623"/>
        <end position="2717"/>
    </location>
</feature>
<feature type="compositionally biased region" description="Low complexity" evidence="6">
    <location>
        <begin position="5139"/>
        <end position="5157"/>
    </location>
</feature>
<feature type="compositionally biased region" description="Basic and acidic residues" evidence="6">
    <location>
        <begin position="4847"/>
        <end position="5042"/>
    </location>
</feature>
<organism evidence="9 11">
    <name type="scientific">Didymodactylos carnosus</name>
    <dbReference type="NCBI Taxonomy" id="1234261"/>
    <lineage>
        <taxon>Eukaryota</taxon>
        <taxon>Metazoa</taxon>
        <taxon>Spiralia</taxon>
        <taxon>Gnathifera</taxon>
        <taxon>Rotifera</taxon>
        <taxon>Eurotatoria</taxon>
        <taxon>Bdelloidea</taxon>
        <taxon>Philodinida</taxon>
        <taxon>Philodinidae</taxon>
        <taxon>Didymodactylos</taxon>
    </lineage>
</organism>
<dbReference type="PROSITE" id="PS50835">
    <property type="entry name" value="IG_LIKE"/>
    <property type="match status" value="21"/>
</dbReference>
<evidence type="ECO:0000256" key="4">
    <source>
        <dbReference type="ARBA" id="ARBA00023157"/>
    </source>
</evidence>
<dbReference type="SMART" id="SM00408">
    <property type="entry name" value="IGc2"/>
    <property type="match status" value="21"/>
</dbReference>
<dbReference type="InterPro" id="IPR000219">
    <property type="entry name" value="DH_dom"/>
</dbReference>
<dbReference type="InterPro" id="IPR003599">
    <property type="entry name" value="Ig_sub"/>
</dbReference>
<feature type="compositionally biased region" description="Low complexity" evidence="6">
    <location>
        <begin position="2061"/>
        <end position="2082"/>
    </location>
</feature>
<dbReference type="FunFam" id="2.60.40.10:FF:000107">
    <property type="entry name" value="Myosin, light chain kinase a"/>
    <property type="match status" value="1"/>
</dbReference>
<evidence type="ECO:0000313" key="11">
    <source>
        <dbReference type="Proteomes" id="UP000663829"/>
    </source>
</evidence>
<dbReference type="Pfam" id="PF22697">
    <property type="entry name" value="SOS1_NGEF_PH"/>
    <property type="match status" value="1"/>
</dbReference>
<dbReference type="FunFam" id="2.60.40.10:FF:000032">
    <property type="entry name" value="palladin isoform X1"/>
    <property type="match status" value="2"/>
</dbReference>
<dbReference type="GO" id="GO:0045989">
    <property type="term" value="P:positive regulation of striated muscle contraction"/>
    <property type="evidence" value="ECO:0007669"/>
    <property type="project" value="UniProtKB-ARBA"/>
</dbReference>
<feature type="domain" description="Ig-like" evidence="8">
    <location>
        <begin position="1622"/>
        <end position="1708"/>
    </location>
</feature>
<dbReference type="GO" id="GO:0005737">
    <property type="term" value="C:cytoplasm"/>
    <property type="evidence" value="ECO:0007669"/>
    <property type="project" value="UniProtKB-SubCell"/>
</dbReference>
<feature type="domain" description="Ig-like" evidence="8">
    <location>
        <begin position="3303"/>
        <end position="3384"/>
    </location>
</feature>
<keyword evidence="11" id="KW-1185">Reference proteome</keyword>
<dbReference type="InterPro" id="IPR011993">
    <property type="entry name" value="PH-like_dom_sf"/>
</dbReference>
<reference evidence="9" key="1">
    <citation type="submission" date="2021-02" db="EMBL/GenBank/DDBJ databases">
        <authorList>
            <person name="Nowell W R."/>
        </authorList>
    </citation>
    <scope>NUCLEOTIDE SEQUENCE</scope>
</reference>
<feature type="domain" description="Ig-like" evidence="8">
    <location>
        <begin position="3107"/>
        <end position="3180"/>
    </location>
</feature>
<dbReference type="FunFam" id="2.60.40.10:FF:000425">
    <property type="entry name" value="Myosin light chain kinase"/>
    <property type="match status" value="1"/>
</dbReference>
<dbReference type="InterPro" id="IPR003598">
    <property type="entry name" value="Ig_sub2"/>
</dbReference>
<feature type="region of interest" description="Disordered" evidence="6">
    <location>
        <begin position="4841"/>
        <end position="5042"/>
    </location>
</feature>
<dbReference type="PANTHER" id="PTHR35971">
    <property type="entry name" value="SI:DKEY-31G6.6"/>
    <property type="match status" value="1"/>
</dbReference>
<dbReference type="EMBL" id="CAJNOQ010000322">
    <property type="protein sequence ID" value="CAF0787404.1"/>
    <property type="molecule type" value="Genomic_DNA"/>
</dbReference>
<keyword evidence="2" id="KW-0963">Cytoplasm</keyword>
<feature type="domain" description="Ig-like" evidence="8">
    <location>
        <begin position="4472"/>
        <end position="4547"/>
    </location>
</feature>
<feature type="compositionally biased region" description="Basic and acidic residues" evidence="6">
    <location>
        <begin position="711"/>
        <end position="730"/>
    </location>
</feature>
<feature type="compositionally biased region" description="Basic and acidic residues" evidence="6">
    <location>
        <begin position="620"/>
        <end position="637"/>
    </location>
</feature>
<dbReference type="SUPFAM" id="SSF48726">
    <property type="entry name" value="Immunoglobulin"/>
    <property type="match status" value="31"/>
</dbReference>